<evidence type="ECO:0000256" key="2">
    <source>
        <dbReference type="SAM" id="Phobius"/>
    </source>
</evidence>
<sequence length="442" mass="45506">MKGIVIISAIARISYAWVDPKPSVTDAVAMKELGLARGFSPKPTTAPMHRDLLRRQGSTQILGYLAPDNTCGYVDGIIGAVKTCDPTENCAAVLGTDSFYTMGCCGTGQCTMYGACYDYASMSACDHTCQQDINIVKCASAAYPYCYGYSVPGMSMGFYSCDSVSASTFDVFETTFSGETNAKTWTALRESDFSSLLASDVSSVTGSGLRSGGITLTNSVPSSSSTVSSSSSSTATQIISNDKKSTPVGAIVGGVVGGIAVLGAIIGAVVFFLLKNKKNKPAPVAPAAPGNDPHMSQYGAPNTTPGGPGYYQAPGAGNTASGYFAPATAKMDGSDTKYGGQSTIIESNVPALTPASPAPAYSAPGEQGVQQPQMLPSPAGSPPPQTDPRFSAVSQAPSAYVPPGYQAPPQHTYAQQPAAPVELGSTYAIPTQHQGRPVYEAE</sequence>
<feature type="compositionally biased region" description="Low complexity" evidence="1">
    <location>
        <begin position="355"/>
        <end position="364"/>
    </location>
</feature>
<dbReference type="OrthoDB" id="5347452at2759"/>
<keyword evidence="2" id="KW-0812">Transmembrane</keyword>
<keyword evidence="2" id="KW-1133">Transmembrane helix</keyword>
<organism evidence="3 4">
    <name type="scientific">Verruconis gallopava</name>
    <dbReference type="NCBI Taxonomy" id="253628"/>
    <lineage>
        <taxon>Eukaryota</taxon>
        <taxon>Fungi</taxon>
        <taxon>Dikarya</taxon>
        <taxon>Ascomycota</taxon>
        <taxon>Pezizomycotina</taxon>
        <taxon>Dothideomycetes</taxon>
        <taxon>Pleosporomycetidae</taxon>
        <taxon>Venturiales</taxon>
        <taxon>Sympoventuriaceae</taxon>
        <taxon>Verruconis</taxon>
    </lineage>
</organism>
<evidence type="ECO:0000256" key="1">
    <source>
        <dbReference type="SAM" id="MobiDB-lite"/>
    </source>
</evidence>
<dbReference type="AlphaFoldDB" id="A0A0D1YV82"/>
<name>A0A0D1YV82_9PEZI</name>
<feature type="region of interest" description="Disordered" evidence="1">
    <location>
        <begin position="281"/>
        <end position="310"/>
    </location>
</feature>
<dbReference type="VEuPathDB" id="FungiDB:PV09_04309"/>
<dbReference type="InParanoid" id="A0A0D1YV82"/>
<dbReference type="HOGENOM" id="CLU_041702_0_1_1"/>
<evidence type="ECO:0000313" key="4">
    <source>
        <dbReference type="Proteomes" id="UP000053259"/>
    </source>
</evidence>
<feature type="transmembrane region" description="Helical" evidence="2">
    <location>
        <begin position="248"/>
        <end position="274"/>
    </location>
</feature>
<keyword evidence="4" id="KW-1185">Reference proteome</keyword>
<dbReference type="EMBL" id="KN847540">
    <property type="protein sequence ID" value="KIW04557.1"/>
    <property type="molecule type" value="Genomic_DNA"/>
</dbReference>
<proteinExistence type="predicted"/>
<evidence type="ECO:0000313" key="3">
    <source>
        <dbReference type="EMBL" id="KIW04557.1"/>
    </source>
</evidence>
<reference evidence="3 4" key="1">
    <citation type="submission" date="2015-01" db="EMBL/GenBank/DDBJ databases">
        <title>The Genome Sequence of Ochroconis gallopava CBS43764.</title>
        <authorList>
            <consortium name="The Broad Institute Genomics Platform"/>
            <person name="Cuomo C."/>
            <person name="de Hoog S."/>
            <person name="Gorbushina A."/>
            <person name="Stielow B."/>
            <person name="Teixiera M."/>
            <person name="Abouelleil A."/>
            <person name="Chapman S.B."/>
            <person name="Priest M."/>
            <person name="Young S.K."/>
            <person name="Wortman J."/>
            <person name="Nusbaum C."/>
            <person name="Birren B."/>
        </authorList>
    </citation>
    <scope>NUCLEOTIDE SEQUENCE [LARGE SCALE GENOMIC DNA]</scope>
    <source>
        <strain evidence="3 4">CBS 43764</strain>
    </source>
</reference>
<keyword evidence="2" id="KW-0472">Membrane</keyword>
<dbReference type="RefSeq" id="XP_016214426.1">
    <property type="nucleotide sequence ID" value="XM_016357634.1"/>
</dbReference>
<accession>A0A0D1YV82</accession>
<gene>
    <name evidence="3" type="ORF">PV09_04309</name>
</gene>
<feature type="region of interest" description="Disordered" evidence="1">
    <location>
        <begin position="355"/>
        <end position="418"/>
    </location>
</feature>
<dbReference type="STRING" id="253628.A0A0D1YV82"/>
<dbReference type="Proteomes" id="UP000053259">
    <property type="component" value="Unassembled WGS sequence"/>
</dbReference>
<dbReference type="GeneID" id="27312282"/>
<protein>
    <submittedName>
        <fullName evidence="3">Uncharacterized protein</fullName>
    </submittedName>
</protein>